<dbReference type="GO" id="GO:0003700">
    <property type="term" value="F:DNA-binding transcription factor activity"/>
    <property type="evidence" value="ECO:0007669"/>
    <property type="project" value="InterPro"/>
</dbReference>
<dbReference type="SUPFAM" id="SSF53850">
    <property type="entry name" value="Periplasmic binding protein-like II"/>
    <property type="match status" value="1"/>
</dbReference>
<dbReference type="Proteomes" id="UP000054683">
    <property type="component" value="Unassembled WGS sequence"/>
</dbReference>
<dbReference type="EMBL" id="FCOK02000013">
    <property type="protein sequence ID" value="SAL30892.1"/>
    <property type="molecule type" value="Genomic_DNA"/>
</dbReference>
<keyword evidence="2" id="KW-0805">Transcription regulation</keyword>
<dbReference type="InterPro" id="IPR036390">
    <property type="entry name" value="WH_DNA-bd_sf"/>
</dbReference>
<dbReference type="PANTHER" id="PTHR30537">
    <property type="entry name" value="HTH-TYPE TRANSCRIPTIONAL REGULATOR"/>
    <property type="match status" value="1"/>
</dbReference>
<evidence type="ECO:0000256" key="3">
    <source>
        <dbReference type="ARBA" id="ARBA00023125"/>
    </source>
</evidence>
<dbReference type="GO" id="GO:0006351">
    <property type="term" value="P:DNA-templated transcription"/>
    <property type="evidence" value="ECO:0007669"/>
    <property type="project" value="TreeGrafter"/>
</dbReference>
<comment type="similarity">
    <text evidence="1">Belongs to the LysR transcriptional regulatory family.</text>
</comment>
<dbReference type="PANTHER" id="PTHR30537:SF35">
    <property type="entry name" value="TRANSCRIPTIONAL REGULATORY PROTEIN"/>
    <property type="match status" value="1"/>
</dbReference>
<dbReference type="GO" id="GO:0043565">
    <property type="term" value="F:sequence-specific DNA binding"/>
    <property type="evidence" value="ECO:0007669"/>
    <property type="project" value="TreeGrafter"/>
</dbReference>
<dbReference type="InterPro" id="IPR058163">
    <property type="entry name" value="LysR-type_TF_proteobact-type"/>
</dbReference>
<protein>
    <submittedName>
        <fullName evidence="6">LysR family transcriptional regulator</fullName>
    </submittedName>
</protein>
<dbReference type="Pfam" id="PF00126">
    <property type="entry name" value="HTH_1"/>
    <property type="match status" value="1"/>
</dbReference>
<dbReference type="CDD" id="cd08422">
    <property type="entry name" value="PBP2_CrgA_like"/>
    <property type="match status" value="1"/>
</dbReference>
<evidence type="ECO:0000256" key="2">
    <source>
        <dbReference type="ARBA" id="ARBA00023015"/>
    </source>
</evidence>
<dbReference type="Gene3D" id="1.10.10.10">
    <property type="entry name" value="Winged helix-like DNA-binding domain superfamily/Winged helix DNA-binding domain"/>
    <property type="match status" value="1"/>
</dbReference>
<evidence type="ECO:0000259" key="5">
    <source>
        <dbReference type="PROSITE" id="PS50931"/>
    </source>
</evidence>
<evidence type="ECO:0000256" key="1">
    <source>
        <dbReference type="ARBA" id="ARBA00009437"/>
    </source>
</evidence>
<name>A0A158GFV5_9BURK</name>
<dbReference type="InterPro" id="IPR036388">
    <property type="entry name" value="WH-like_DNA-bd_sf"/>
</dbReference>
<evidence type="ECO:0000313" key="7">
    <source>
        <dbReference type="Proteomes" id="UP000054683"/>
    </source>
</evidence>
<dbReference type="FunFam" id="1.10.10.10:FF:000001">
    <property type="entry name" value="LysR family transcriptional regulator"/>
    <property type="match status" value="1"/>
</dbReference>
<dbReference type="Pfam" id="PF03466">
    <property type="entry name" value="LysR_substrate"/>
    <property type="match status" value="1"/>
</dbReference>
<keyword evidence="3" id="KW-0238">DNA-binding</keyword>
<accession>A0A158GFV5</accession>
<dbReference type="RefSeq" id="WP_062085208.1">
    <property type="nucleotide sequence ID" value="NZ_FCOK02000013.1"/>
</dbReference>
<dbReference type="InterPro" id="IPR005119">
    <property type="entry name" value="LysR_subst-bd"/>
</dbReference>
<reference evidence="6 7" key="1">
    <citation type="submission" date="2016-01" db="EMBL/GenBank/DDBJ databases">
        <authorList>
            <person name="Oliw E.H."/>
        </authorList>
    </citation>
    <scope>NUCLEOTIDE SEQUENCE [LARGE SCALE GENOMIC DNA]</scope>
    <source>
        <strain evidence="6">LMG 27134</strain>
    </source>
</reference>
<dbReference type="InterPro" id="IPR000847">
    <property type="entry name" value="LysR_HTH_N"/>
</dbReference>
<dbReference type="PROSITE" id="PS50931">
    <property type="entry name" value="HTH_LYSR"/>
    <property type="match status" value="1"/>
</dbReference>
<keyword evidence="4" id="KW-0804">Transcription</keyword>
<feature type="domain" description="HTH lysR-type" evidence="5">
    <location>
        <begin position="1"/>
        <end position="59"/>
    </location>
</feature>
<gene>
    <name evidence="6" type="ORF">AWB69_02571</name>
</gene>
<sequence length="325" mass="36389">MNQLSAMRMFAKVAESLSFAIAAKQLHVSTAMVTRGVATLEAHLNIRLLNRTTRQVSLTEAGHEYWQGCKEVLKQLDMLEANVSSATRESAGSLKIAAHESFAATDLSEMVAAYHAEEPRVNFELTVFESTRDLVVGNYDLCFTAERRLRDSTLVCRSLTLFRDVIVGSPAYLSRRDPPQMPQELTDHDVLVSSDIPARYWEFCDAYGSHRVPLRPIVSSSNLLVVKRAAKSGIGIARLPASLIEKELREGTLQPLLQAFELENNERTVWMLYSGHRYMTQRVRGFVDFVADRYRHTALAPTAFDMISAAHFGRVVHAGIESSQN</sequence>
<dbReference type="Gene3D" id="3.40.190.290">
    <property type="match status" value="1"/>
</dbReference>
<evidence type="ECO:0000256" key="4">
    <source>
        <dbReference type="ARBA" id="ARBA00023163"/>
    </source>
</evidence>
<evidence type="ECO:0000313" key="6">
    <source>
        <dbReference type="EMBL" id="SAL30892.1"/>
    </source>
</evidence>
<organism evidence="6 7">
    <name type="scientific">Caballeronia udeis</name>
    <dbReference type="NCBI Taxonomy" id="1232866"/>
    <lineage>
        <taxon>Bacteria</taxon>
        <taxon>Pseudomonadati</taxon>
        <taxon>Pseudomonadota</taxon>
        <taxon>Betaproteobacteria</taxon>
        <taxon>Burkholderiales</taxon>
        <taxon>Burkholderiaceae</taxon>
        <taxon>Caballeronia</taxon>
    </lineage>
</organism>
<proteinExistence type="inferred from homology"/>
<dbReference type="SUPFAM" id="SSF46785">
    <property type="entry name" value="Winged helix' DNA-binding domain"/>
    <property type="match status" value="1"/>
</dbReference>
<dbReference type="AlphaFoldDB" id="A0A158GFV5"/>